<dbReference type="InterPro" id="IPR001314">
    <property type="entry name" value="Peptidase_S1A"/>
</dbReference>
<dbReference type="AlphaFoldDB" id="A0A8C6RTU8"/>
<keyword evidence="2 6" id="KW-0645">Protease</keyword>
<protein>
    <recommendedName>
        <fullName evidence="7">Peptidase S1 domain-containing protein</fullName>
    </recommendedName>
</protein>
<dbReference type="InterPro" id="IPR018114">
    <property type="entry name" value="TRYPSIN_HIS"/>
</dbReference>
<dbReference type="InterPro" id="IPR043504">
    <property type="entry name" value="Peptidase_S1_PA_chymotrypsin"/>
</dbReference>
<organism evidence="8 9">
    <name type="scientific">Nannospalax galili</name>
    <name type="common">Northern Israeli blind subterranean mole rat</name>
    <name type="synonym">Spalax galili</name>
    <dbReference type="NCBI Taxonomy" id="1026970"/>
    <lineage>
        <taxon>Eukaryota</taxon>
        <taxon>Metazoa</taxon>
        <taxon>Chordata</taxon>
        <taxon>Craniata</taxon>
        <taxon>Vertebrata</taxon>
        <taxon>Euteleostomi</taxon>
        <taxon>Mammalia</taxon>
        <taxon>Eutheria</taxon>
        <taxon>Euarchontoglires</taxon>
        <taxon>Glires</taxon>
        <taxon>Rodentia</taxon>
        <taxon>Myomorpha</taxon>
        <taxon>Muroidea</taxon>
        <taxon>Spalacidae</taxon>
        <taxon>Spalacinae</taxon>
        <taxon>Nannospalax</taxon>
    </lineage>
</organism>
<dbReference type="PROSITE" id="PS00135">
    <property type="entry name" value="TRYPSIN_SER"/>
    <property type="match status" value="1"/>
</dbReference>
<reference evidence="8" key="1">
    <citation type="submission" date="2025-08" db="UniProtKB">
        <authorList>
            <consortium name="Ensembl"/>
        </authorList>
    </citation>
    <scope>IDENTIFICATION</scope>
</reference>
<proteinExistence type="inferred from homology"/>
<evidence type="ECO:0000259" key="7">
    <source>
        <dbReference type="PROSITE" id="PS50240"/>
    </source>
</evidence>
<dbReference type="PROSITE" id="PS00134">
    <property type="entry name" value="TRYPSIN_HIS"/>
    <property type="match status" value="1"/>
</dbReference>
<dbReference type="PRINTS" id="PR00722">
    <property type="entry name" value="CHYMOTRYPSIN"/>
</dbReference>
<evidence type="ECO:0000256" key="5">
    <source>
        <dbReference type="ARBA" id="ARBA00023157"/>
    </source>
</evidence>
<dbReference type="GeneTree" id="ENSGT01020000230389"/>
<dbReference type="GO" id="GO:0030141">
    <property type="term" value="C:secretory granule"/>
    <property type="evidence" value="ECO:0007669"/>
    <property type="project" value="TreeGrafter"/>
</dbReference>
<dbReference type="PANTHER" id="PTHR24271">
    <property type="entry name" value="KALLIKREIN-RELATED"/>
    <property type="match status" value="1"/>
</dbReference>
<dbReference type="InterPro" id="IPR001254">
    <property type="entry name" value="Trypsin_dom"/>
</dbReference>
<reference evidence="8" key="2">
    <citation type="submission" date="2025-09" db="UniProtKB">
        <authorList>
            <consortium name="Ensembl"/>
        </authorList>
    </citation>
    <scope>IDENTIFICATION</scope>
</reference>
<evidence type="ECO:0000256" key="4">
    <source>
        <dbReference type="ARBA" id="ARBA00022825"/>
    </source>
</evidence>
<evidence type="ECO:0000256" key="2">
    <source>
        <dbReference type="ARBA" id="ARBA00022670"/>
    </source>
</evidence>
<sequence>AAPPIQSRVVGGQDCEKNSQPWQVAVYYYTKYQCGGTLIDPEWVLTAAHCYNKEYQVWLGRSNLFEDEPSGQHRLVSQSFLHPKFNLSLLKNDKPYPDDDYSYDLMLLRLAKAAQITDAVQVLHLPTEEPRLGSTCLTSGWGSTDPSNCMKDWPGVYQYPDDLQCVDLELLPNEYCVTAHLQKVTDVMLCAGRMEGGKDTCAGDSGGPLICDGMFQGITSWGHPDCGYPKKPAIYTKLIKFKDWITATMKSNS</sequence>
<dbReference type="GO" id="GO:0004252">
    <property type="term" value="F:serine-type endopeptidase activity"/>
    <property type="evidence" value="ECO:0007669"/>
    <property type="project" value="InterPro"/>
</dbReference>
<dbReference type="GO" id="GO:0031638">
    <property type="term" value="P:zymogen activation"/>
    <property type="evidence" value="ECO:0007669"/>
    <property type="project" value="TreeGrafter"/>
</dbReference>
<name>A0A8C6RTU8_NANGA</name>
<dbReference type="Ensembl" id="ENSNGAT00000029659.1">
    <property type="protein sequence ID" value="ENSNGAP00000023955.1"/>
    <property type="gene ID" value="ENSNGAG00000022355.1"/>
</dbReference>
<dbReference type="OMA" id="FMLCAGQ"/>
<dbReference type="InterPro" id="IPR009003">
    <property type="entry name" value="Peptidase_S1_PA"/>
</dbReference>
<evidence type="ECO:0000256" key="6">
    <source>
        <dbReference type="RuleBase" id="RU363034"/>
    </source>
</evidence>
<dbReference type="CDD" id="cd00190">
    <property type="entry name" value="Tryp_SPc"/>
    <property type="match status" value="1"/>
</dbReference>
<dbReference type="SMART" id="SM00020">
    <property type="entry name" value="Tryp_SPc"/>
    <property type="match status" value="1"/>
</dbReference>
<evidence type="ECO:0000256" key="3">
    <source>
        <dbReference type="ARBA" id="ARBA00022801"/>
    </source>
</evidence>
<dbReference type="InterPro" id="IPR033116">
    <property type="entry name" value="TRYPSIN_SER"/>
</dbReference>
<keyword evidence="4 6" id="KW-0720">Serine protease</keyword>
<dbReference type="Proteomes" id="UP000694381">
    <property type="component" value="Unassembled WGS sequence"/>
</dbReference>
<dbReference type="Gene3D" id="2.40.10.10">
    <property type="entry name" value="Trypsin-like serine proteases"/>
    <property type="match status" value="2"/>
</dbReference>
<dbReference type="PROSITE" id="PS50240">
    <property type="entry name" value="TRYPSIN_DOM"/>
    <property type="match status" value="1"/>
</dbReference>
<accession>A0A8C6RTU8</accession>
<evidence type="ECO:0000313" key="9">
    <source>
        <dbReference type="Proteomes" id="UP000694381"/>
    </source>
</evidence>
<keyword evidence="5" id="KW-1015">Disulfide bond</keyword>
<dbReference type="SUPFAM" id="SSF50494">
    <property type="entry name" value="Trypsin-like serine proteases"/>
    <property type="match status" value="1"/>
</dbReference>
<dbReference type="FunFam" id="2.40.10.10:FF:000010">
    <property type="entry name" value="Kallikrein related peptidase 11"/>
    <property type="match status" value="1"/>
</dbReference>
<dbReference type="GO" id="GO:0003073">
    <property type="term" value="P:regulation of systemic arterial blood pressure"/>
    <property type="evidence" value="ECO:0007669"/>
    <property type="project" value="TreeGrafter"/>
</dbReference>
<evidence type="ECO:0000256" key="1">
    <source>
        <dbReference type="ARBA" id="ARBA00009228"/>
    </source>
</evidence>
<keyword evidence="9" id="KW-1185">Reference proteome</keyword>
<evidence type="ECO:0000313" key="8">
    <source>
        <dbReference type="Ensembl" id="ENSNGAP00000023955.1"/>
    </source>
</evidence>
<feature type="domain" description="Peptidase S1" evidence="7">
    <location>
        <begin position="9"/>
        <end position="250"/>
    </location>
</feature>
<dbReference type="Pfam" id="PF00089">
    <property type="entry name" value="Trypsin"/>
    <property type="match status" value="1"/>
</dbReference>
<keyword evidence="3 6" id="KW-0378">Hydrolase</keyword>
<comment type="similarity">
    <text evidence="1">Belongs to the peptidase S1 family. Snake venom subfamily.</text>
</comment>
<dbReference type="PANTHER" id="PTHR24271:SF47">
    <property type="entry name" value="KALLIKREIN-1"/>
    <property type="match status" value="1"/>
</dbReference>